<dbReference type="Proteomes" id="UP000008142">
    <property type="component" value="Unassembled WGS sequence"/>
</dbReference>
<evidence type="ECO:0000313" key="2">
    <source>
        <dbReference type="Proteomes" id="UP000008142"/>
    </source>
</evidence>
<dbReference type="EMBL" id="DS990638">
    <property type="protein sequence ID" value="EGC44965.1"/>
    <property type="molecule type" value="Genomic_DNA"/>
</dbReference>
<name>F0UFL3_AJEC8</name>
<gene>
    <name evidence="1" type="ORF">HCEG_04180</name>
</gene>
<dbReference type="HOGENOM" id="CLU_1524686_0_0_1"/>
<organism evidence="2">
    <name type="scientific">Ajellomyces capsulatus (strain H88)</name>
    <name type="common">Darling's disease fungus</name>
    <name type="synonym">Histoplasma capsulatum</name>
    <dbReference type="NCBI Taxonomy" id="544711"/>
    <lineage>
        <taxon>Eukaryota</taxon>
        <taxon>Fungi</taxon>
        <taxon>Dikarya</taxon>
        <taxon>Ascomycota</taxon>
        <taxon>Pezizomycotina</taxon>
        <taxon>Eurotiomycetes</taxon>
        <taxon>Eurotiomycetidae</taxon>
        <taxon>Onygenales</taxon>
        <taxon>Ajellomycetaceae</taxon>
        <taxon>Histoplasma</taxon>
    </lineage>
</organism>
<evidence type="ECO:0000313" key="1">
    <source>
        <dbReference type="EMBL" id="EGC44965.1"/>
    </source>
</evidence>
<dbReference type="AlphaFoldDB" id="F0UFL3"/>
<protein>
    <submittedName>
        <fullName evidence="1">Predicted protein</fullName>
    </submittedName>
</protein>
<accession>F0UFL3</accession>
<sequence>MFEGLIDGGGVSVTNLPRMTPQPAEMEIQYLAQLAWMEKRLKKTTIASPENDSEREEPGQRLPKSGMEFCAVVSCVFVPKKLKETRRRIRERYLLIVNIQTDNQKINGRSNYQPLNGDISYRTRVPRYSRYCRTRRAHVFAPQQYTAPGDKYWQPPPQSIMVPFCGRRVVGICQCL</sequence>
<proteinExistence type="predicted"/>
<reference evidence="2" key="1">
    <citation type="submission" date="2008-07" db="EMBL/GenBank/DDBJ databases">
        <title>Annotation of Ajellomyces capsulatus strain H88.</title>
        <authorList>
            <person name="Champion M."/>
            <person name="Cuomo C."/>
            <person name="Ma L.-J."/>
            <person name="Henn M.R."/>
            <person name="Sil A."/>
            <person name="Goldman B."/>
            <person name="Young S.K."/>
            <person name="Kodira C.D."/>
            <person name="Zeng Q."/>
            <person name="Koehrsen M."/>
            <person name="Alvarado L."/>
            <person name="Berlin A."/>
            <person name="Borenstein D."/>
            <person name="Chen Z."/>
            <person name="Engels R."/>
            <person name="Freedman E."/>
            <person name="Gellesch M."/>
            <person name="Goldberg J."/>
            <person name="Griggs A."/>
            <person name="Gujja S."/>
            <person name="Heiman D."/>
            <person name="Hepburn T."/>
            <person name="Howarth C."/>
            <person name="Jen D."/>
            <person name="Larson L."/>
            <person name="Lewis B."/>
            <person name="Mehta T."/>
            <person name="Park D."/>
            <person name="Pearson M."/>
            <person name="Roberts A."/>
            <person name="Saif S."/>
            <person name="Shea T."/>
            <person name="Shenoy N."/>
            <person name="Sisk P."/>
            <person name="Stolte C."/>
            <person name="Sykes S."/>
            <person name="Walk T."/>
            <person name="White J."/>
            <person name="Yandava C."/>
            <person name="Klein B."/>
            <person name="McEwen J.G."/>
            <person name="Puccia R."/>
            <person name="Goldman G.H."/>
            <person name="Felipe M.S."/>
            <person name="Nino-Vega G."/>
            <person name="San-Blas G."/>
            <person name="Taylor J."/>
            <person name="Mendoza L."/>
            <person name="Galagan J."/>
            <person name="Nusbaum C."/>
            <person name="Birren B."/>
        </authorList>
    </citation>
    <scope>NUCLEOTIDE SEQUENCE [LARGE SCALE GENOMIC DNA]</scope>
    <source>
        <strain evidence="2">H88</strain>
    </source>
</reference>